<name>A0A067MMF9_BOTB1</name>
<feature type="domain" description="Peptidase S8/S53" evidence="7">
    <location>
        <begin position="134"/>
        <end position="364"/>
    </location>
</feature>
<dbReference type="InterPro" id="IPR015500">
    <property type="entry name" value="Peptidase_S8_subtilisin-rel"/>
</dbReference>
<dbReference type="SUPFAM" id="SSF54897">
    <property type="entry name" value="Protease propeptides/inhibitors"/>
    <property type="match status" value="1"/>
</dbReference>
<evidence type="ECO:0000259" key="8">
    <source>
        <dbReference type="Pfam" id="PF05922"/>
    </source>
</evidence>
<sequence length="384" mass="38744">MRSFAAAAAASLLALVLPVLSSPLKVPIPAANGPVEKDSYIVTLKPGVDKTAHLAALASVLASTDSHIAYNYTTVLDGYAGTIKGAALDFVQSSKDVAHIEYDHIVQLSFKEPTNEEATAEAAAVEPLANGGAGVTLYGIDTGIYTAHQAFGGRARWGATFGGYKDADGNGHGTHTAATAVGARYGRATSANIIAVKVLSDSGSGKNSDIIAGVNYAVNAALKTRRPSIITMSLGGPAGPNSQALDKAVADGIAKGVHFTIAAGNDNKDSSTFSPADVAPANTIGAVDSKNVKASFSNHGPGIDVWAPGVNILSAWIGSPSASRSISGTSMATPYVAGILAVALGESKAKLSPAQLTSQLKAHAKPVVTGIGNTGSTNLLATAW</sequence>
<dbReference type="InterPro" id="IPR034193">
    <property type="entry name" value="PCSK9_ProteinaseK-like"/>
</dbReference>
<dbReference type="InterPro" id="IPR036852">
    <property type="entry name" value="Peptidase_S8/S53_dom_sf"/>
</dbReference>
<dbReference type="GO" id="GO:0004252">
    <property type="term" value="F:serine-type endopeptidase activity"/>
    <property type="evidence" value="ECO:0007669"/>
    <property type="project" value="UniProtKB-UniRule"/>
</dbReference>
<dbReference type="GO" id="GO:0006508">
    <property type="term" value="P:proteolysis"/>
    <property type="evidence" value="ECO:0007669"/>
    <property type="project" value="UniProtKB-KW"/>
</dbReference>
<feature type="active site" description="Charge relay system" evidence="5">
    <location>
        <position position="172"/>
    </location>
</feature>
<keyword evidence="4 5" id="KW-0720">Serine protease</keyword>
<dbReference type="InterPro" id="IPR050131">
    <property type="entry name" value="Peptidase_S8_subtilisin-like"/>
</dbReference>
<accession>A0A067MMF9</accession>
<dbReference type="PROSITE" id="PS51892">
    <property type="entry name" value="SUBTILASE"/>
    <property type="match status" value="1"/>
</dbReference>
<dbReference type="PROSITE" id="PS00138">
    <property type="entry name" value="SUBTILASE_SER"/>
    <property type="match status" value="1"/>
</dbReference>
<feature type="chain" id="PRO_5001645733" description="Peptidase S8/S53 domain-containing protein" evidence="6">
    <location>
        <begin position="22"/>
        <end position="384"/>
    </location>
</feature>
<dbReference type="Gene3D" id="3.40.50.200">
    <property type="entry name" value="Peptidase S8/S53 domain"/>
    <property type="match status" value="1"/>
</dbReference>
<dbReference type="InterPro" id="IPR023828">
    <property type="entry name" value="Peptidase_S8_Ser-AS"/>
</dbReference>
<feature type="active site" description="Charge relay system" evidence="5">
    <location>
        <position position="141"/>
    </location>
</feature>
<evidence type="ECO:0000313" key="9">
    <source>
        <dbReference type="EMBL" id="KDQ16734.1"/>
    </source>
</evidence>
<evidence type="ECO:0000256" key="6">
    <source>
        <dbReference type="SAM" id="SignalP"/>
    </source>
</evidence>
<reference evidence="10" key="1">
    <citation type="journal article" date="2014" name="Proc. Natl. Acad. Sci. U.S.A.">
        <title>Extensive sampling of basidiomycete genomes demonstrates inadequacy of the white-rot/brown-rot paradigm for wood decay fungi.</title>
        <authorList>
            <person name="Riley R."/>
            <person name="Salamov A.A."/>
            <person name="Brown D.W."/>
            <person name="Nagy L.G."/>
            <person name="Floudas D."/>
            <person name="Held B.W."/>
            <person name="Levasseur A."/>
            <person name="Lombard V."/>
            <person name="Morin E."/>
            <person name="Otillar R."/>
            <person name="Lindquist E.A."/>
            <person name="Sun H."/>
            <person name="LaButti K.M."/>
            <person name="Schmutz J."/>
            <person name="Jabbour D."/>
            <person name="Luo H."/>
            <person name="Baker S.E."/>
            <person name="Pisabarro A.G."/>
            <person name="Walton J.D."/>
            <person name="Blanchette R.A."/>
            <person name="Henrissat B."/>
            <person name="Martin F."/>
            <person name="Cullen D."/>
            <person name="Hibbett D.S."/>
            <person name="Grigoriev I.V."/>
        </authorList>
    </citation>
    <scope>NUCLEOTIDE SEQUENCE [LARGE SCALE GENOMIC DNA]</scope>
    <source>
        <strain evidence="10">FD-172 SS1</strain>
    </source>
</reference>
<gene>
    <name evidence="9" type="ORF">BOTBODRAFT_53824</name>
</gene>
<evidence type="ECO:0000256" key="4">
    <source>
        <dbReference type="ARBA" id="ARBA00022825"/>
    </source>
</evidence>
<keyword evidence="10" id="KW-1185">Reference proteome</keyword>
<keyword evidence="2 5" id="KW-0645">Protease</keyword>
<dbReference type="Gene3D" id="3.30.70.80">
    <property type="entry name" value="Peptidase S8 propeptide/proteinase inhibitor I9"/>
    <property type="match status" value="1"/>
</dbReference>
<dbReference type="PRINTS" id="PR00723">
    <property type="entry name" value="SUBTILISIN"/>
</dbReference>
<protein>
    <recommendedName>
        <fullName evidence="11">Peptidase S8/S53 domain-containing protein</fullName>
    </recommendedName>
</protein>
<dbReference type="InterPro" id="IPR000209">
    <property type="entry name" value="Peptidase_S8/S53_dom"/>
</dbReference>
<proteinExistence type="inferred from homology"/>
<dbReference type="InParanoid" id="A0A067MMF9"/>
<dbReference type="PANTHER" id="PTHR43806:SF11">
    <property type="entry name" value="CEREVISIN-RELATED"/>
    <property type="match status" value="1"/>
</dbReference>
<evidence type="ECO:0000313" key="10">
    <source>
        <dbReference type="Proteomes" id="UP000027195"/>
    </source>
</evidence>
<dbReference type="Pfam" id="PF00082">
    <property type="entry name" value="Peptidase_S8"/>
    <property type="match status" value="1"/>
</dbReference>
<keyword evidence="6" id="KW-0732">Signal</keyword>
<evidence type="ECO:0000256" key="1">
    <source>
        <dbReference type="ARBA" id="ARBA00011073"/>
    </source>
</evidence>
<dbReference type="AlphaFoldDB" id="A0A067MMF9"/>
<comment type="similarity">
    <text evidence="1 5">Belongs to the peptidase S8 family.</text>
</comment>
<dbReference type="PANTHER" id="PTHR43806">
    <property type="entry name" value="PEPTIDASE S8"/>
    <property type="match status" value="1"/>
</dbReference>
<dbReference type="STRING" id="930990.A0A067MMF9"/>
<feature type="signal peptide" evidence="6">
    <location>
        <begin position="1"/>
        <end position="21"/>
    </location>
</feature>
<keyword evidence="3 5" id="KW-0378">Hydrolase</keyword>
<dbReference type="HOGENOM" id="CLU_011263_1_1_1"/>
<dbReference type="InterPro" id="IPR010259">
    <property type="entry name" value="S8pro/Inhibitor_I9"/>
</dbReference>
<dbReference type="InterPro" id="IPR037045">
    <property type="entry name" value="S8pro/Inhibitor_I9_sf"/>
</dbReference>
<evidence type="ECO:0000256" key="2">
    <source>
        <dbReference type="ARBA" id="ARBA00022670"/>
    </source>
</evidence>
<feature type="active site" description="Charge relay system" evidence="5">
    <location>
        <position position="330"/>
    </location>
</feature>
<feature type="domain" description="Inhibitor I9" evidence="8">
    <location>
        <begin position="39"/>
        <end position="108"/>
    </location>
</feature>
<evidence type="ECO:0008006" key="11">
    <source>
        <dbReference type="Google" id="ProtNLM"/>
    </source>
</evidence>
<evidence type="ECO:0000256" key="5">
    <source>
        <dbReference type="PROSITE-ProRule" id="PRU01240"/>
    </source>
</evidence>
<evidence type="ECO:0000259" key="7">
    <source>
        <dbReference type="Pfam" id="PF00082"/>
    </source>
</evidence>
<dbReference type="OrthoDB" id="19448at2759"/>
<dbReference type="GO" id="GO:0005615">
    <property type="term" value="C:extracellular space"/>
    <property type="evidence" value="ECO:0007669"/>
    <property type="project" value="TreeGrafter"/>
</dbReference>
<organism evidence="9 10">
    <name type="scientific">Botryobasidium botryosum (strain FD-172 SS1)</name>
    <dbReference type="NCBI Taxonomy" id="930990"/>
    <lineage>
        <taxon>Eukaryota</taxon>
        <taxon>Fungi</taxon>
        <taxon>Dikarya</taxon>
        <taxon>Basidiomycota</taxon>
        <taxon>Agaricomycotina</taxon>
        <taxon>Agaricomycetes</taxon>
        <taxon>Cantharellales</taxon>
        <taxon>Botryobasidiaceae</taxon>
        <taxon>Botryobasidium</taxon>
    </lineage>
</organism>
<dbReference type="SUPFAM" id="SSF52743">
    <property type="entry name" value="Subtilisin-like"/>
    <property type="match status" value="1"/>
</dbReference>
<evidence type="ECO:0000256" key="3">
    <source>
        <dbReference type="ARBA" id="ARBA00022801"/>
    </source>
</evidence>
<dbReference type="CDD" id="cd04077">
    <property type="entry name" value="Peptidases_S8_PCSK9_ProteinaseK_like"/>
    <property type="match status" value="1"/>
</dbReference>
<dbReference type="Proteomes" id="UP000027195">
    <property type="component" value="Unassembled WGS sequence"/>
</dbReference>
<dbReference type="Pfam" id="PF05922">
    <property type="entry name" value="Inhibitor_I9"/>
    <property type="match status" value="1"/>
</dbReference>
<dbReference type="EMBL" id="KL198026">
    <property type="protein sequence ID" value="KDQ16734.1"/>
    <property type="molecule type" value="Genomic_DNA"/>
</dbReference>